<dbReference type="OrthoDB" id="413572at2759"/>
<evidence type="ECO:0000313" key="2">
    <source>
        <dbReference type="EMBL" id="CAG7655637.1"/>
    </source>
</evidence>
<dbReference type="GO" id="GO:0005737">
    <property type="term" value="C:cytoplasm"/>
    <property type="evidence" value="ECO:0007669"/>
    <property type="project" value="TreeGrafter"/>
</dbReference>
<dbReference type="AlphaFoldDB" id="A0A8J2IYM4"/>
<dbReference type="GO" id="GO:0036159">
    <property type="term" value="P:inner dynein arm assembly"/>
    <property type="evidence" value="ECO:0007669"/>
    <property type="project" value="TreeGrafter"/>
</dbReference>
<feature type="non-terminal residue" evidence="2">
    <location>
        <position position="1"/>
    </location>
</feature>
<evidence type="ECO:0000313" key="3">
    <source>
        <dbReference type="Proteomes" id="UP000708208"/>
    </source>
</evidence>
<organism evidence="2 3">
    <name type="scientific">Allacma fusca</name>
    <dbReference type="NCBI Taxonomy" id="39272"/>
    <lineage>
        <taxon>Eukaryota</taxon>
        <taxon>Metazoa</taxon>
        <taxon>Ecdysozoa</taxon>
        <taxon>Arthropoda</taxon>
        <taxon>Hexapoda</taxon>
        <taxon>Collembola</taxon>
        <taxon>Symphypleona</taxon>
        <taxon>Sminthuridae</taxon>
        <taxon>Allacma</taxon>
    </lineage>
</organism>
<comment type="caution">
    <text evidence="2">The sequence shown here is derived from an EMBL/GenBank/DDBJ whole genome shotgun (WGS) entry which is preliminary data.</text>
</comment>
<evidence type="ECO:0000259" key="1">
    <source>
        <dbReference type="Pfam" id="PF25757"/>
    </source>
</evidence>
<keyword evidence="3" id="KW-1185">Reference proteome</keyword>
<gene>
    <name evidence="2" type="ORF">AFUS01_LOCUS928</name>
</gene>
<proteinExistence type="predicted"/>
<protein>
    <recommendedName>
        <fullName evidence="1">Dynein axonemal assembly factor 5 TPR repeats domain-containing protein</fullName>
    </recommendedName>
</protein>
<dbReference type="InterPro" id="IPR052623">
    <property type="entry name" value="DAAF5"/>
</dbReference>
<accession>A0A8J2IYM4</accession>
<feature type="domain" description="Dynein axonemal assembly factor 5 TPR repeats" evidence="1">
    <location>
        <begin position="6"/>
        <end position="82"/>
    </location>
</feature>
<dbReference type="Pfam" id="PF25757">
    <property type="entry name" value="TPR_DNAAF5"/>
    <property type="match status" value="1"/>
</dbReference>
<dbReference type="EMBL" id="CAJVCH010004969">
    <property type="protein sequence ID" value="CAG7655637.1"/>
    <property type="molecule type" value="Genomic_DNA"/>
</dbReference>
<name>A0A8J2IYM4_9HEXA</name>
<sequence>MKSKGVFQMSSDRLLTPLCSSITHQQFRVRCAVIECLGDVILFGNHKSIGDVLPHITQRLFDPSPNVRKLAIAVSANWLMNYV</sequence>
<dbReference type="GO" id="GO:0045505">
    <property type="term" value="F:dynein intermediate chain binding"/>
    <property type="evidence" value="ECO:0007669"/>
    <property type="project" value="TreeGrafter"/>
</dbReference>
<dbReference type="InterPro" id="IPR057978">
    <property type="entry name" value="TPR_DAAF5"/>
</dbReference>
<dbReference type="PANTHER" id="PTHR16216">
    <property type="entry name" value="DYNEIN ASSEMBLY FACTOR 5, AXONEMAL"/>
    <property type="match status" value="1"/>
</dbReference>
<dbReference type="Proteomes" id="UP000708208">
    <property type="component" value="Unassembled WGS sequence"/>
</dbReference>
<dbReference type="GO" id="GO:0003341">
    <property type="term" value="P:cilium movement"/>
    <property type="evidence" value="ECO:0007669"/>
    <property type="project" value="TreeGrafter"/>
</dbReference>
<dbReference type="GO" id="GO:0036158">
    <property type="term" value="P:outer dynein arm assembly"/>
    <property type="evidence" value="ECO:0007669"/>
    <property type="project" value="TreeGrafter"/>
</dbReference>
<reference evidence="2" key="1">
    <citation type="submission" date="2021-06" db="EMBL/GenBank/DDBJ databases">
        <authorList>
            <person name="Hodson N. C."/>
            <person name="Mongue J. A."/>
            <person name="Jaron S. K."/>
        </authorList>
    </citation>
    <scope>NUCLEOTIDE SEQUENCE</scope>
</reference>
<dbReference type="PANTHER" id="PTHR16216:SF2">
    <property type="entry name" value="DYNEIN AXONEMAL ASSEMBLY FACTOR 5"/>
    <property type="match status" value="1"/>
</dbReference>